<evidence type="ECO:0000313" key="2">
    <source>
        <dbReference type="Proteomes" id="UP000284375"/>
    </source>
</evidence>
<dbReference type="Proteomes" id="UP000284375">
    <property type="component" value="Unassembled WGS sequence"/>
</dbReference>
<sequence>MDGLRIEAQRLVLEGVLRFARHPSPDRRDIFPVLEFHHPDDPPRQQNLTSRQLGENAHGIWNPSSEHFMPPAGPILRLVTFEFATDFVNRGRQFIYARREVFLDLFRCFRLDEYLLYMVGHDIEGFYVLDDVPGREPCFCVDTVAYKLIWTHDEAINTINALHLTRKTTASLQASSEFRQTLFDHRRLLSSPYLLSFAAAARSLTFINSTLTKEGINTRSMERETGWKNWYQKDGYQPNDDASPNTLMEWSWLTNATLTNLHAAALHLHRTDATLAAIEGLIGSYEDRKRGRRAEATHRSNAEMLVAVKVLRTQCTFGEKRIEHLEGQCRFQVSAVSTCESSILNCAKSDL</sequence>
<dbReference type="OrthoDB" id="3561681at2759"/>
<protein>
    <submittedName>
        <fullName evidence="1">Uncharacterized protein</fullName>
    </submittedName>
</protein>
<evidence type="ECO:0000313" key="1">
    <source>
        <dbReference type="EMBL" id="ROV90057.1"/>
    </source>
</evidence>
<keyword evidence="2" id="KW-1185">Reference proteome</keyword>
<dbReference type="EMBL" id="LJZO01000053">
    <property type="protein sequence ID" value="ROV90057.1"/>
    <property type="molecule type" value="Genomic_DNA"/>
</dbReference>
<name>A0A423VGD1_CYTCH</name>
<dbReference type="AlphaFoldDB" id="A0A423VGD1"/>
<accession>A0A423VGD1</accession>
<organism evidence="1 2">
    <name type="scientific">Cytospora chrysosperma</name>
    <name type="common">Cytospora canker fungus</name>
    <name type="synonym">Sphaeria chrysosperma</name>
    <dbReference type="NCBI Taxonomy" id="252740"/>
    <lineage>
        <taxon>Eukaryota</taxon>
        <taxon>Fungi</taxon>
        <taxon>Dikarya</taxon>
        <taxon>Ascomycota</taxon>
        <taxon>Pezizomycotina</taxon>
        <taxon>Sordariomycetes</taxon>
        <taxon>Sordariomycetidae</taxon>
        <taxon>Diaporthales</taxon>
        <taxon>Cytosporaceae</taxon>
        <taxon>Cytospora</taxon>
    </lineage>
</organism>
<proteinExistence type="predicted"/>
<reference evidence="1 2" key="1">
    <citation type="submission" date="2015-09" db="EMBL/GenBank/DDBJ databases">
        <title>Host preference determinants of Valsa canker pathogens revealed by comparative genomics.</title>
        <authorList>
            <person name="Yin Z."/>
            <person name="Huang L."/>
        </authorList>
    </citation>
    <scope>NUCLEOTIDE SEQUENCE [LARGE SCALE GENOMIC DNA]</scope>
    <source>
        <strain evidence="1 2">YSFL</strain>
    </source>
</reference>
<dbReference type="STRING" id="252740.A0A423VGD1"/>
<gene>
    <name evidence="1" type="ORF">VSDG_08372</name>
</gene>
<comment type="caution">
    <text evidence="1">The sequence shown here is derived from an EMBL/GenBank/DDBJ whole genome shotgun (WGS) entry which is preliminary data.</text>
</comment>